<name>A0A1A5XED2_9BURK</name>
<reference evidence="1 4" key="2">
    <citation type="submission" date="2018-05" db="EMBL/GenBank/DDBJ databases">
        <title>Genomic Encyclopedia of Type Strains, Phase IV (KMG-V): Genome sequencing to study the core and pangenomes of soil and plant-associated prokaryotes.</title>
        <authorList>
            <person name="Whitman W."/>
        </authorList>
    </citation>
    <scope>NUCLEOTIDE SEQUENCE [LARGE SCALE GENOMIC DNA]</scope>
    <source>
        <strain evidence="1 4">SIr-6563</strain>
    </source>
</reference>
<dbReference type="OrthoDB" id="8720307at2"/>
<keyword evidence="4" id="KW-1185">Reference proteome</keyword>
<evidence type="ECO:0000313" key="3">
    <source>
        <dbReference type="Proteomes" id="UP000183529"/>
    </source>
</evidence>
<gene>
    <name evidence="1" type="ORF">C7400_11455</name>
    <name evidence="2" type="ORF">SAMN05216550_11041</name>
</gene>
<sequence>MKGRVLLLGIGMLTACTSVTGVNSRQDGHLSVTSRARWDFVSWNHVRSASLKEAQAYCHKRKKEMHAIQVHSEGLRGVTSQTVEVIFDCI</sequence>
<dbReference type="AlphaFoldDB" id="A0A1A5XED2"/>
<accession>A0A1A5XED2</accession>
<evidence type="ECO:0000313" key="1">
    <source>
        <dbReference type="EMBL" id="PXX13799.1"/>
    </source>
</evidence>
<dbReference type="EMBL" id="QJJV01000014">
    <property type="protein sequence ID" value="PXX13799.1"/>
    <property type="molecule type" value="Genomic_DNA"/>
</dbReference>
<evidence type="ECO:0008006" key="5">
    <source>
        <dbReference type="Google" id="ProtNLM"/>
    </source>
</evidence>
<evidence type="ECO:0000313" key="2">
    <source>
        <dbReference type="EMBL" id="SEJ88943.1"/>
    </source>
</evidence>
<dbReference type="EMBL" id="FNZM01000010">
    <property type="protein sequence ID" value="SEJ88943.1"/>
    <property type="molecule type" value="Genomic_DNA"/>
</dbReference>
<reference evidence="2 3" key="1">
    <citation type="submission" date="2016-10" db="EMBL/GenBank/DDBJ databases">
        <authorList>
            <person name="Varghese N."/>
            <person name="Submissions S."/>
        </authorList>
    </citation>
    <scope>NUCLEOTIDE SEQUENCE [LARGE SCALE GENOMIC DNA]</scope>
    <source>
        <strain evidence="2 3">LMG 22274</strain>
    </source>
</reference>
<organism evidence="2 3">
    <name type="scientific">Paraburkholderia tropica</name>
    <dbReference type="NCBI Taxonomy" id="92647"/>
    <lineage>
        <taxon>Bacteria</taxon>
        <taxon>Pseudomonadati</taxon>
        <taxon>Pseudomonadota</taxon>
        <taxon>Betaproteobacteria</taxon>
        <taxon>Burkholderiales</taxon>
        <taxon>Burkholderiaceae</taxon>
        <taxon>Paraburkholderia</taxon>
    </lineage>
</organism>
<dbReference type="Proteomes" id="UP000247515">
    <property type="component" value="Unassembled WGS sequence"/>
</dbReference>
<comment type="caution">
    <text evidence="2">The sequence shown here is derived from an EMBL/GenBank/DDBJ whole genome shotgun (WGS) entry which is preliminary data.</text>
</comment>
<dbReference type="RefSeq" id="WP_065060377.1">
    <property type="nucleotide sequence ID" value="NZ_CADFGN010000010.1"/>
</dbReference>
<protein>
    <recommendedName>
        <fullName evidence="5">Lipoprotein</fullName>
    </recommendedName>
</protein>
<proteinExistence type="predicted"/>
<evidence type="ECO:0000313" key="4">
    <source>
        <dbReference type="Proteomes" id="UP000247515"/>
    </source>
</evidence>
<dbReference type="PROSITE" id="PS51257">
    <property type="entry name" value="PROKAR_LIPOPROTEIN"/>
    <property type="match status" value="1"/>
</dbReference>
<dbReference type="Proteomes" id="UP000183529">
    <property type="component" value="Unassembled WGS sequence"/>
</dbReference>